<dbReference type="EMBL" id="BTSY01000002">
    <property type="protein sequence ID" value="GMT13523.1"/>
    <property type="molecule type" value="Genomic_DNA"/>
</dbReference>
<comment type="caution">
    <text evidence="2">The sequence shown here is derived from an EMBL/GenBank/DDBJ whole genome shotgun (WGS) entry which is preliminary data.</text>
</comment>
<protein>
    <submittedName>
        <fullName evidence="2">Uncharacterized protein</fullName>
    </submittedName>
</protein>
<dbReference type="AlphaFoldDB" id="A0AAV5V597"/>
<organism evidence="2 3">
    <name type="scientific">Pristionchus fissidentatus</name>
    <dbReference type="NCBI Taxonomy" id="1538716"/>
    <lineage>
        <taxon>Eukaryota</taxon>
        <taxon>Metazoa</taxon>
        <taxon>Ecdysozoa</taxon>
        <taxon>Nematoda</taxon>
        <taxon>Chromadorea</taxon>
        <taxon>Rhabditida</taxon>
        <taxon>Rhabditina</taxon>
        <taxon>Diplogasteromorpha</taxon>
        <taxon>Diplogasteroidea</taxon>
        <taxon>Neodiplogasteridae</taxon>
        <taxon>Pristionchus</taxon>
    </lineage>
</organism>
<feature type="region of interest" description="Disordered" evidence="1">
    <location>
        <begin position="85"/>
        <end position="107"/>
    </location>
</feature>
<reference evidence="2" key="1">
    <citation type="submission" date="2023-10" db="EMBL/GenBank/DDBJ databases">
        <title>Genome assembly of Pristionchus species.</title>
        <authorList>
            <person name="Yoshida K."/>
            <person name="Sommer R.J."/>
        </authorList>
    </citation>
    <scope>NUCLEOTIDE SEQUENCE</scope>
    <source>
        <strain evidence="2">RS5133</strain>
    </source>
</reference>
<evidence type="ECO:0000313" key="2">
    <source>
        <dbReference type="EMBL" id="GMT13523.1"/>
    </source>
</evidence>
<sequence length="107" mass="11391">PVRIPPLQACRRTCRSPCMLRSSPFHHVGERPGLRGIVGIKVTSPSILLVPLDPTTLSLPGRHSTSVWLRGSAAARSVHAAAAAAHDIARPGHRPEEVATSATLINR</sequence>
<gene>
    <name evidence="2" type="ORF">PFISCL1PPCAC_4820</name>
</gene>
<dbReference type="Proteomes" id="UP001432322">
    <property type="component" value="Unassembled WGS sequence"/>
</dbReference>
<accession>A0AAV5V597</accession>
<feature type="compositionally biased region" description="Basic and acidic residues" evidence="1">
    <location>
        <begin position="87"/>
        <end position="97"/>
    </location>
</feature>
<evidence type="ECO:0000256" key="1">
    <source>
        <dbReference type="SAM" id="MobiDB-lite"/>
    </source>
</evidence>
<evidence type="ECO:0000313" key="3">
    <source>
        <dbReference type="Proteomes" id="UP001432322"/>
    </source>
</evidence>
<name>A0AAV5V597_9BILA</name>
<proteinExistence type="predicted"/>
<keyword evidence="3" id="KW-1185">Reference proteome</keyword>
<feature type="non-terminal residue" evidence="2">
    <location>
        <position position="1"/>
    </location>
</feature>